<gene>
    <name evidence="2" type="ORF">EDC29_11735</name>
</gene>
<feature type="compositionally biased region" description="Basic and acidic residues" evidence="1">
    <location>
        <begin position="300"/>
        <end position="312"/>
    </location>
</feature>
<dbReference type="AlphaFoldDB" id="A0A4R4A4K8"/>
<reference evidence="2 3" key="1">
    <citation type="submission" date="2019-03" db="EMBL/GenBank/DDBJ databases">
        <title>Genomic Encyclopedia of Type Strains, Phase IV (KMG-IV): sequencing the most valuable type-strain genomes for metagenomic binning, comparative biology and taxonomic classification.</title>
        <authorList>
            <person name="Goeker M."/>
        </authorList>
    </citation>
    <scope>NUCLEOTIDE SEQUENCE [LARGE SCALE GENOMIC DNA]</scope>
    <source>
        <strain evidence="2 3">DSM 203</strain>
    </source>
</reference>
<name>A0A4R4A4K8_MARGR</name>
<evidence type="ECO:0000313" key="3">
    <source>
        <dbReference type="Proteomes" id="UP000295247"/>
    </source>
</evidence>
<sequence length="312" mass="35705">MPITAFNDAEDEALRRLPWRARIVYLQGIRRYMDYSTGWSGKRRVLSYQFFIELLDCGERTTAPDPKVSKDALRAIFRMLERVGLVEWPRGTSQQRGVVFRCLLADTDQSAQNKDAPKTHPRRTQQDAPSKASNHAASGESSAPKAHPARAQQDAPPPVSGNPVKREANASPPPCDEPSRFDEFWDAWPAATGRKRDKHKARLAWKRHKLDRMADMIIDDVRRRAIEDQQWLRGYAPLPTTYINGHRWEDEFDAPTDRSNKPRTAAEQREAAAAEIWENLERHGRPQPASWHDPAPTDDPGSRDAIEHMPWH</sequence>
<dbReference type="EMBL" id="SMDC01000017">
    <property type="protein sequence ID" value="TCW32669.1"/>
    <property type="molecule type" value="Genomic_DNA"/>
</dbReference>
<evidence type="ECO:0000313" key="2">
    <source>
        <dbReference type="EMBL" id="TCW32669.1"/>
    </source>
</evidence>
<feature type="compositionally biased region" description="Polar residues" evidence="1">
    <location>
        <begin position="126"/>
        <end position="141"/>
    </location>
</feature>
<accession>A0A4R4A4K8</accession>
<comment type="caution">
    <text evidence="2">The sequence shown here is derived from an EMBL/GenBank/DDBJ whole genome shotgun (WGS) entry which is preliminary data.</text>
</comment>
<organism evidence="2 3">
    <name type="scientific">Marichromatium gracile</name>
    <name type="common">Chromatium gracile</name>
    <dbReference type="NCBI Taxonomy" id="1048"/>
    <lineage>
        <taxon>Bacteria</taxon>
        <taxon>Pseudomonadati</taxon>
        <taxon>Pseudomonadota</taxon>
        <taxon>Gammaproteobacteria</taxon>
        <taxon>Chromatiales</taxon>
        <taxon>Chromatiaceae</taxon>
        <taxon>Marichromatium</taxon>
    </lineage>
</organism>
<feature type="region of interest" description="Disordered" evidence="1">
    <location>
        <begin position="253"/>
        <end position="312"/>
    </location>
</feature>
<feature type="compositionally biased region" description="Basic and acidic residues" evidence="1">
    <location>
        <begin position="255"/>
        <end position="272"/>
    </location>
</feature>
<feature type="region of interest" description="Disordered" evidence="1">
    <location>
        <begin position="110"/>
        <end position="180"/>
    </location>
</feature>
<dbReference type="Proteomes" id="UP000295247">
    <property type="component" value="Unassembled WGS sequence"/>
</dbReference>
<dbReference type="RefSeq" id="WP_132230640.1">
    <property type="nucleotide sequence ID" value="NZ_NRRH01000028.1"/>
</dbReference>
<evidence type="ECO:0000256" key="1">
    <source>
        <dbReference type="SAM" id="MobiDB-lite"/>
    </source>
</evidence>
<protein>
    <submittedName>
        <fullName evidence="2">Uncharacterized protein</fullName>
    </submittedName>
</protein>
<proteinExistence type="predicted"/>